<keyword evidence="2" id="KW-1185">Reference proteome</keyword>
<dbReference type="RefSeq" id="WP_114053437.1">
    <property type="nucleotide sequence ID" value="NZ_CP030862.1"/>
</dbReference>
<reference evidence="1 2" key="1">
    <citation type="submission" date="2018-01" db="EMBL/GenBank/DDBJ databases">
        <title>Draft genome Sequence of streptomyces globosus LZH-48.</title>
        <authorList>
            <person name="Ran K."/>
            <person name="Li Z."/>
            <person name="Wei S."/>
            <person name="Dong R."/>
        </authorList>
    </citation>
    <scope>NUCLEOTIDE SEQUENCE [LARGE SCALE GENOMIC DNA]</scope>
    <source>
        <strain evidence="1 2">LZH-48</strain>
    </source>
</reference>
<dbReference type="AlphaFoldDB" id="A0A344TU96"/>
<evidence type="ECO:0000313" key="1">
    <source>
        <dbReference type="EMBL" id="AXE22217.1"/>
    </source>
</evidence>
<evidence type="ECO:0000313" key="2">
    <source>
        <dbReference type="Proteomes" id="UP000252004"/>
    </source>
</evidence>
<organism evidence="1 2">
    <name type="scientific">Streptomyces globosus</name>
    <dbReference type="NCBI Taxonomy" id="68209"/>
    <lineage>
        <taxon>Bacteria</taxon>
        <taxon>Bacillati</taxon>
        <taxon>Actinomycetota</taxon>
        <taxon>Actinomycetes</taxon>
        <taxon>Kitasatosporales</taxon>
        <taxon>Streptomycetaceae</taxon>
        <taxon>Streptomyces</taxon>
    </lineage>
</organism>
<name>A0A344TU96_9ACTN</name>
<protein>
    <submittedName>
        <fullName evidence="1">Uncharacterized protein</fullName>
    </submittedName>
</protein>
<gene>
    <name evidence="1" type="ORF">C0216_01060</name>
</gene>
<dbReference type="Proteomes" id="UP000252004">
    <property type="component" value="Chromosome"/>
</dbReference>
<dbReference type="KEGG" id="sgz:C0216_01060"/>
<sequence>MPSQGALPDVIAESFLYHSILGNLQGPHGGSSLTAPRPPALVARIPGVGDAWANARSLLRRRVDEAHDVVDAVLAEAPAVFPDVPPAPADRRSLEEHARTLLRTYLDPFMALVFNGEQSVRFAVSGKRLKKVARRLHDALEECAAAFEPAERLAGALAEEYPHFLPDTYDGVSAALLVLAAWDASHRHPTRELTESLLRSVERDGRIRLGLFVCPPVDFTRLHGERPELYVRDHMHGSVLSRLAGRLRELFRGLEGAQVEVELRAIVGDTDEDDYLWYGVPAPAHLDRVALDARREALVTTVANYLTEEVSAPRGGQPRIFRGTALTVQRLSAMAPSAESRNVYAAVLANPLAYFDRRDVEAEKGIMRGLWEPGSYYEGLSQPDDATLADIVVRKFATYAMQGRMLHELDPDMVLVQTERPPLLRARMLNAGWDQTGRSPLPTVEFFEPEDG</sequence>
<dbReference type="EMBL" id="CP030862">
    <property type="protein sequence ID" value="AXE22217.1"/>
    <property type="molecule type" value="Genomic_DNA"/>
</dbReference>
<dbReference type="OrthoDB" id="4320597at2"/>
<accession>A0A344TU96</accession>
<proteinExistence type="predicted"/>